<keyword evidence="1" id="KW-0175">Coiled coil</keyword>
<dbReference type="AlphaFoldDB" id="A0AAN8SXJ9"/>
<accession>A0AAN8SXJ9</accession>
<evidence type="ECO:0000313" key="3">
    <source>
        <dbReference type="Proteomes" id="UP001371456"/>
    </source>
</evidence>
<protein>
    <submittedName>
        <fullName evidence="2">Uncharacterized protein</fullName>
    </submittedName>
</protein>
<gene>
    <name evidence="2" type="ORF">RDI58_024076</name>
</gene>
<name>A0AAN8SXJ9_SOLBU</name>
<keyword evidence="3" id="KW-1185">Reference proteome</keyword>
<dbReference type="EMBL" id="JBANQN010000010">
    <property type="protein sequence ID" value="KAK6777359.1"/>
    <property type="molecule type" value="Genomic_DNA"/>
</dbReference>
<evidence type="ECO:0000256" key="1">
    <source>
        <dbReference type="SAM" id="Coils"/>
    </source>
</evidence>
<sequence length="148" mass="17792">MTKGWGVSIHGCKMMQVVKKLKQLKKSLRRLNSQQFGNIVQETNKSREMLKQAQQQLQEQPMNMELQRIEKEIYTQFKHISYLAELYLQKQSKMTWLKLGDDYTRYFFSIIKHRRLKLATTQLRDENGQWRTDPKKMQKYLLTTTSNS</sequence>
<reference evidence="2 3" key="1">
    <citation type="submission" date="2024-02" db="EMBL/GenBank/DDBJ databases">
        <title>de novo genome assembly of Solanum bulbocastanum strain 11H21.</title>
        <authorList>
            <person name="Hosaka A.J."/>
        </authorList>
    </citation>
    <scope>NUCLEOTIDE SEQUENCE [LARGE SCALE GENOMIC DNA]</scope>
    <source>
        <tissue evidence="2">Young leaves</tissue>
    </source>
</reference>
<evidence type="ECO:0000313" key="2">
    <source>
        <dbReference type="EMBL" id="KAK6777359.1"/>
    </source>
</evidence>
<feature type="coiled-coil region" evidence="1">
    <location>
        <begin position="14"/>
        <end position="60"/>
    </location>
</feature>
<comment type="caution">
    <text evidence="2">The sequence shown here is derived from an EMBL/GenBank/DDBJ whole genome shotgun (WGS) entry which is preliminary data.</text>
</comment>
<dbReference type="Proteomes" id="UP001371456">
    <property type="component" value="Unassembled WGS sequence"/>
</dbReference>
<organism evidence="2 3">
    <name type="scientific">Solanum bulbocastanum</name>
    <name type="common">Wild potato</name>
    <dbReference type="NCBI Taxonomy" id="147425"/>
    <lineage>
        <taxon>Eukaryota</taxon>
        <taxon>Viridiplantae</taxon>
        <taxon>Streptophyta</taxon>
        <taxon>Embryophyta</taxon>
        <taxon>Tracheophyta</taxon>
        <taxon>Spermatophyta</taxon>
        <taxon>Magnoliopsida</taxon>
        <taxon>eudicotyledons</taxon>
        <taxon>Gunneridae</taxon>
        <taxon>Pentapetalae</taxon>
        <taxon>asterids</taxon>
        <taxon>lamiids</taxon>
        <taxon>Solanales</taxon>
        <taxon>Solanaceae</taxon>
        <taxon>Solanoideae</taxon>
        <taxon>Solaneae</taxon>
        <taxon>Solanum</taxon>
    </lineage>
</organism>
<proteinExistence type="predicted"/>